<dbReference type="InterPro" id="IPR000847">
    <property type="entry name" value="LysR_HTH_N"/>
</dbReference>
<evidence type="ECO:0000313" key="6">
    <source>
        <dbReference type="EMBL" id="NGN67377.1"/>
    </source>
</evidence>
<dbReference type="SUPFAM" id="SSF53850">
    <property type="entry name" value="Periplasmic binding protein-like II"/>
    <property type="match status" value="1"/>
</dbReference>
<reference evidence="6 7" key="1">
    <citation type="submission" date="2020-02" db="EMBL/GenBank/DDBJ databases">
        <title>Whole-genome analyses of novel actinobacteria.</title>
        <authorList>
            <person name="Sahin N."/>
        </authorList>
    </citation>
    <scope>NUCLEOTIDE SEQUENCE [LARGE SCALE GENOMIC DNA]</scope>
    <source>
        <strain evidence="6 7">A7024</strain>
    </source>
</reference>
<comment type="similarity">
    <text evidence="1">Belongs to the LysR transcriptional regulatory family.</text>
</comment>
<evidence type="ECO:0000313" key="7">
    <source>
        <dbReference type="Proteomes" id="UP000481583"/>
    </source>
</evidence>
<dbReference type="AlphaFoldDB" id="A0A6G4U7V1"/>
<dbReference type="Gene3D" id="3.40.190.10">
    <property type="entry name" value="Periplasmic binding protein-like II"/>
    <property type="match status" value="2"/>
</dbReference>
<keyword evidence="2" id="KW-0805">Transcription regulation</keyword>
<organism evidence="6 7">
    <name type="scientific">Streptomyces coryli</name>
    <dbReference type="NCBI Taxonomy" id="1128680"/>
    <lineage>
        <taxon>Bacteria</taxon>
        <taxon>Bacillati</taxon>
        <taxon>Actinomycetota</taxon>
        <taxon>Actinomycetes</taxon>
        <taxon>Kitasatosporales</taxon>
        <taxon>Streptomycetaceae</taxon>
        <taxon>Streptomyces</taxon>
    </lineage>
</organism>
<dbReference type="InterPro" id="IPR005119">
    <property type="entry name" value="LysR_subst-bd"/>
</dbReference>
<keyword evidence="4" id="KW-0804">Transcription</keyword>
<dbReference type="Proteomes" id="UP000481583">
    <property type="component" value="Unassembled WGS sequence"/>
</dbReference>
<name>A0A6G4U7V1_9ACTN</name>
<dbReference type="SUPFAM" id="SSF46785">
    <property type="entry name" value="Winged helix' DNA-binding domain"/>
    <property type="match status" value="1"/>
</dbReference>
<dbReference type="PANTHER" id="PTHR30346:SF0">
    <property type="entry name" value="HCA OPERON TRANSCRIPTIONAL ACTIVATOR HCAR"/>
    <property type="match status" value="1"/>
</dbReference>
<evidence type="ECO:0000256" key="1">
    <source>
        <dbReference type="ARBA" id="ARBA00009437"/>
    </source>
</evidence>
<evidence type="ECO:0000256" key="3">
    <source>
        <dbReference type="ARBA" id="ARBA00023125"/>
    </source>
</evidence>
<gene>
    <name evidence="6" type="ORF">G5C51_26165</name>
</gene>
<dbReference type="PROSITE" id="PS50931">
    <property type="entry name" value="HTH_LYSR"/>
    <property type="match status" value="1"/>
</dbReference>
<evidence type="ECO:0000256" key="2">
    <source>
        <dbReference type="ARBA" id="ARBA00023015"/>
    </source>
</evidence>
<dbReference type="CDD" id="cd08414">
    <property type="entry name" value="PBP2_LTTR_aromatics_like"/>
    <property type="match status" value="1"/>
</dbReference>
<feature type="domain" description="HTH lysR-type" evidence="5">
    <location>
        <begin position="1"/>
        <end position="58"/>
    </location>
</feature>
<dbReference type="RefSeq" id="WP_165240672.1">
    <property type="nucleotide sequence ID" value="NZ_JAAKZV010000139.1"/>
</dbReference>
<dbReference type="Pfam" id="PF00126">
    <property type="entry name" value="HTH_1"/>
    <property type="match status" value="1"/>
</dbReference>
<dbReference type="Gene3D" id="1.10.10.10">
    <property type="entry name" value="Winged helix-like DNA-binding domain superfamily/Winged helix DNA-binding domain"/>
    <property type="match status" value="1"/>
</dbReference>
<dbReference type="Pfam" id="PF03466">
    <property type="entry name" value="LysR_substrate"/>
    <property type="match status" value="1"/>
</dbReference>
<dbReference type="GO" id="GO:0003677">
    <property type="term" value="F:DNA binding"/>
    <property type="evidence" value="ECO:0007669"/>
    <property type="project" value="UniProtKB-KW"/>
</dbReference>
<dbReference type="GO" id="GO:0003700">
    <property type="term" value="F:DNA-binding transcription factor activity"/>
    <property type="evidence" value="ECO:0007669"/>
    <property type="project" value="InterPro"/>
</dbReference>
<dbReference type="GO" id="GO:0032993">
    <property type="term" value="C:protein-DNA complex"/>
    <property type="evidence" value="ECO:0007669"/>
    <property type="project" value="TreeGrafter"/>
</dbReference>
<proteinExistence type="inferred from homology"/>
<accession>A0A6G4U7V1</accession>
<dbReference type="InterPro" id="IPR036390">
    <property type="entry name" value="WH_DNA-bd_sf"/>
</dbReference>
<evidence type="ECO:0000256" key="4">
    <source>
        <dbReference type="ARBA" id="ARBA00023163"/>
    </source>
</evidence>
<evidence type="ECO:0000259" key="5">
    <source>
        <dbReference type="PROSITE" id="PS50931"/>
    </source>
</evidence>
<dbReference type="InterPro" id="IPR036388">
    <property type="entry name" value="WH-like_DNA-bd_sf"/>
</dbReference>
<protein>
    <submittedName>
        <fullName evidence="6">LysR family transcriptional regulator</fullName>
    </submittedName>
</protein>
<keyword evidence="3" id="KW-0238">DNA-binding</keyword>
<dbReference type="EMBL" id="JAAKZV010000139">
    <property type="protein sequence ID" value="NGN67377.1"/>
    <property type="molecule type" value="Genomic_DNA"/>
</dbReference>
<sequence length="295" mass="32540">MELRDIEIFLRLAEELHFGRTAEKLHITQARVSQSIAKQERRIGAALFERSSRKVALTPIGARLRDDLQAGYDRIQEGIDTAVESARGTEGALRLGLFGTQAHDLAPLTRAFRARHPGCELTFREVPFSDPFGQLRAGEIDVQTCWLPVREPDLTVGPVVLAEPLWLMVDEAHPLAGRESVCLEDLADCTLPGFPEAAPAYWVEAIEPTRTPSGRPIARGPVLSTFQEVEAAVVSGTTQCVVHSDAPRYYRRPGIVYIPIEDAPLGRWALLWRTAGETALVRAYAQVAAEQAADR</sequence>
<dbReference type="FunFam" id="1.10.10.10:FF:000001">
    <property type="entry name" value="LysR family transcriptional regulator"/>
    <property type="match status" value="1"/>
</dbReference>
<keyword evidence="7" id="KW-1185">Reference proteome</keyword>
<dbReference type="PANTHER" id="PTHR30346">
    <property type="entry name" value="TRANSCRIPTIONAL DUAL REGULATOR HCAR-RELATED"/>
    <property type="match status" value="1"/>
</dbReference>
<comment type="caution">
    <text evidence="6">The sequence shown here is derived from an EMBL/GenBank/DDBJ whole genome shotgun (WGS) entry which is preliminary data.</text>
</comment>